<evidence type="ECO:0000259" key="1">
    <source>
        <dbReference type="PROSITE" id="PS50994"/>
    </source>
</evidence>
<dbReference type="Pfam" id="PF13683">
    <property type="entry name" value="rve_3"/>
    <property type="match status" value="1"/>
</dbReference>
<keyword evidence="3" id="KW-1185">Reference proteome</keyword>
<dbReference type="Gene3D" id="3.30.420.10">
    <property type="entry name" value="Ribonuclease H-like superfamily/Ribonuclease H"/>
    <property type="match status" value="1"/>
</dbReference>
<gene>
    <name evidence="2" type="ORF">C5F51_36300</name>
</gene>
<dbReference type="SUPFAM" id="SSF53098">
    <property type="entry name" value="Ribonuclease H-like"/>
    <property type="match status" value="1"/>
</dbReference>
<dbReference type="PROSITE" id="PS50994">
    <property type="entry name" value="INTEGRASE"/>
    <property type="match status" value="1"/>
</dbReference>
<dbReference type="AlphaFoldDB" id="A0A2S5ZUP7"/>
<dbReference type="Proteomes" id="UP000238356">
    <property type="component" value="Unassembled WGS sequence"/>
</dbReference>
<accession>A0A2S5ZUP7</accession>
<comment type="caution">
    <text evidence="2">The sequence shown here is derived from an EMBL/GenBank/DDBJ whole genome shotgun (WGS) entry which is preliminary data.</text>
</comment>
<dbReference type="InterPro" id="IPR036397">
    <property type="entry name" value="RNaseH_sf"/>
</dbReference>
<sequence length="230" mass="26338">MVIDHVPAVQRLDLGRSCSRTWTGCATRSTVYRVLVHNSLVQQQEQDHRRSYRGWQRKAPMQLWRLDIMGGLFIADGREAQLVTGIDDHSRFIVIAQVIVEQSGQPVSQAFTEAMNRYGVPSEVLTDNGQQFTGRFTKPFPVEVMFERICRENSVLQRYIKPRSPTTTAKTERFHRSLRRELLDDCGPFESLAAAQRAVDAWIYAYNHARPHQALRMATPFSVFRPGTAC</sequence>
<reference evidence="2 3" key="1">
    <citation type="submission" date="2018-02" db="EMBL/GenBank/DDBJ databases">
        <title>8 Nocardia nova and 1 Nocardia cyriacigeorgica strain used for evolution to TMP-SMX.</title>
        <authorList>
            <person name="Mehta H."/>
            <person name="Weng J."/>
            <person name="Shamoo Y."/>
        </authorList>
    </citation>
    <scope>NUCLEOTIDE SEQUENCE [LARGE SCALE GENOMIC DNA]</scope>
    <source>
        <strain evidence="2 3">BAA2227</strain>
    </source>
</reference>
<dbReference type="GO" id="GO:0015074">
    <property type="term" value="P:DNA integration"/>
    <property type="evidence" value="ECO:0007669"/>
    <property type="project" value="InterPro"/>
</dbReference>
<dbReference type="EMBL" id="PSZD01000057">
    <property type="protein sequence ID" value="PPJ18723.1"/>
    <property type="molecule type" value="Genomic_DNA"/>
</dbReference>
<dbReference type="InterPro" id="IPR058913">
    <property type="entry name" value="Integrase_dom_put"/>
</dbReference>
<evidence type="ECO:0000313" key="3">
    <source>
        <dbReference type="Proteomes" id="UP000238356"/>
    </source>
</evidence>
<dbReference type="PANTHER" id="PTHR47515:SF1">
    <property type="entry name" value="BLR2054 PROTEIN"/>
    <property type="match status" value="1"/>
</dbReference>
<evidence type="ECO:0000313" key="2">
    <source>
        <dbReference type="EMBL" id="PPJ18723.1"/>
    </source>
</evidence>
<dbReference type="InterPro" id="IPR001584">
    <property type="entry name" value="Integrase_cat-core"/>
</dbReference>
<name>A0A2S5ZUP7_9NOCA</name>
<protein>
    <recommendedName>
        <fullName evidence="1">Integrase catalytic domain-containing protein</fullName>
    </recommendedName>
</protein>
<proteinExistence type="predicted"/>
<organism evidence="2 3">
    <name type="scientific">Nocardia nova</name>
    <dbReference type="NCBI Taxonomy" id="37330"/>
    <lineage>
        <taxon>Bacteria</taxon>
        <taxon>Bacillati</taxon>
        <taxon>Actinomycetota</taxon>
        <taxon>Actinomycetes</taxon>
        <taxon>Mycobacteriales</taxon>
        <taxon>Nocardiaceae</taxon>
        <taxon>Nocardia</taxon>
    </lineage>
</organism>
<dbReference type="PANTHER" id="PTHR47515">
    <property type="entry name" value="LOW CALCIUM RESPONSE LOCUS PROTEIN T"/>
    <property type="match status" value="1"/>
</dbReference>
<dbReference type="GO" id="GO:0003676">
    <property type="term" value="F:nucleic acid binding"/>
    <property type="evidence" value="ECO:0007669"/>
    <property type="project" value="InterPro"/>
</dbReference>
<dbReference type="Pfam" id="PF24764">
    <property type="entry name" value="rva_4"/>
    <property type="match status" value="1"/>
</dbReference>
<dbReference type="InterPro" id="IPR012337">
    <property type="entry name" value="RNaseH-like_sf"/>
</dbReference>
<feature type="domain" description="Integrase catalytic" evidence="1">
    <location>
        <begin position="56"/>
        <end position="228"/>
    </location>
</feature>